<proteinExistence type="inferred from homology"/>
<dbReference type="InterPro" id="IPR003717">
    <property type="entry name" value="RecO"/>
</dbReference>
<name>A0A5D3WI43_9BACT</name>
<keyword evidence="3 7" id="KW-0227">DNA damage</keyword>
<reference evidence="9 10" key="1">
    <citation type="submission" date="2019-07" db="EMBL/GenBank/DDBJ databases">
        <title>Genomic Encyclopedia of Type Strains, Phase IV (KMG-IV): sequencing the most valuable type-strain genomes for metagenomic binning, comparative biology and taxonomic classification.</title>
        <authorList>
            <person name="Goeker M."/>
        </authorList>
    </citation>
    <scope>NUCLEOTIDE SEQUENCE [LARGE SCALE GENOMIC DNA]</scope>
    <source>
        <strain evidence="9 10">SS015</strain>
    </source>
</reference>
<dbReference type="GO" id="GO:0006302">
    <property type="term" value="P:double-strand break repair"/>
    <property type="evidence" value="ECO:0007669"/>
    <property type="project" value="TreeGrafter"/>
</dbReference>
<dbReference type="PANTHER" id="PTHR33991">
    <property type="entry name" value="DNA REPAIR PROTEIN RECO"/>
    <property type="match status" value="1"/>
</dbReference>
<dbReference type="Pfam" id="PF02565">
    <property type="entry name" value="RecO_C"/>
    <property type="match status" value="1"/>
</dbReference>
<keyword evidence="10" id="KW-1185">Reference proteome</keyword>
<dbReference type="OrthoDB" id="9780797at2"/>
<evidence type="ECO:0000256" key="2">
    <source>
        <dbReference type="ARBA" id="ARBA00021310"/>
    </source>
</evidence>
<dbReference type="Gene3D" id="1.20.1440.120">
    <property type="entry name" value="Recombination protein O, C-terminal domain"/>
    <property type="match status" value="1"/>
</dbReference>
<organism evidence="9 10">
    <name type="scientific">Geothermobacter ehrlichii</name>
    <dbReference type="NCBI Taxonomy" id="213224"/>
    <lineage>
        <taxon>Bacteria</taxon>
        <taxon>Pseudomonadati</taxon>
        <taxon>Thermodesulfobacteriota</taxon>
        <taxon>Desulfuromonadia</taxon>
        <taxon>Desulfuromonadales</taxon>
        <taxon>Geothermobacteraceae</taxon>
        <taxon>Geothermobacter</taxon>
    </lineage>
</organism>
<dbReference type="AlphaFoldDB" id="A0A5D3WI43"/>
<comment type="function">
    <text evidence="7">Involved in DNA repair and RecF pathway recombination.</text>
</comment>
<dbReference type="InterPro" id="IPR012340">
    <property type="entry name" value="NA-bd_OB-fold"/>
</dbReference>
<evidence type="ECO:0000256" key="5">
    <source>
        <dbReference type="ARBA" id="ARBA00023204"/>
    </source>
</evidence>
<dbReference type="NCBIfam" id="TIGR00613">
    <property type="entry name" value="reco"/>
    <property type="match status" value="1"/>
</dbReference>
<dbReference type="Gene3D" id="2.40.50.140">
    <property type="entry name" value="Nucleic acid-binding proteins"/>
    <property type="match status" value="1"/>
</dbReference>
<dbReference type="InterPro" id="IPR037278">
    <property type="entry name" value="ARFGAP/RecO"/>
</dbReference>
<dbReference type="InterPro" id="IPR042242">
    <property type="entry name" value="RecO_C"/>
</dbReference>
<evidence type="ECO:0000256" key="3">
    <source>
        <dbReference type="ARBA" id="ARBA00022763"/>
    </source>
</evidence>
<evidence type="ECO:0000256" key="4">
    <source>
        <dbReference type="ARBA" id="ARBA00023172"/>
    </source>
</evidence>
<dbReference type="HAMAP" id="MF_00201">
    <property type="entry name" value="RecO"/>
    <property type="match status" value="1"/>
</dbReference>
<dbReference type="Pfam" id="PF11967">
    <property type="entry name" value="RecO_N"/>
    <property type="match status" value="1"/>
</dbReference>
<protein>
    <recommendedName>
        <fullName evidence="2 7">DNA repair protein RecO</fullName>
    </recommendedName>
    <alternativeName>
        <fullName evidence="6 7">Recombination protein O</fullName>
    </alternativeName>
</protein>
<evidence type="ECO:0000256" key="7">
    <source>
        <dbReference type="HAMAP-Rule" id="MF_00201"/>
    </source>
</evidence>
<dbReference type="SUPFAM" id="SSF57863">
    <property type="entry name" value="ArfGap/RecO-like zinc finger"/>
    <property type="match status" value="1"/>
</dbReference>
<evidence type="ECO:0000259" key="8">
    <source>
        <dbReference type="Pfam" id="PF11967"/>
    </source>
</evidence>
<comment type="similarity">
    <text evidence="1 7">Belongs to the RecO family.</text>
</comment>
<sequence length="262" mass="28581">MQQPRTTDAIILRHTDYGEADRIVSFFTPDDGLVKGFARGARKSRRRFGAAFEPFSLVRLVWRPRPGSALVSLREAELVSLRAGLRNDLKAMALAGYACELVEMLFGEGGCHPEVFRLLDTLLAQLERNGARAEYRLLLELRLLRLSGHEPHLLHCAVCGGSLPDDARFSARHDGSLCSACAVPGARPVALTTLGSLARCRETAVDRFDGIRLGTRTLGEGAPLVTEALEQMLPHPLKSRVFLDHLGPLPPVSAGGETTRNP</sequence>
<feature type="domain" description="DNA replication/recombination mediator RecO N-terminal" evidence="8">
    <location>
        <begin position="6"/>
        <end position="80"/>
    </location>
</feature>
<dbReference type="GO" id="GO:0006310">
    <property type="term" value="P:DNA recombination"/>
    <property type="evidence" value="ECO:0007669"/>
    <property type="project" value="UniProtKB-UniRule"/>
</dbReference>
<comment type="caution">
    <text evidence="9">The sequence shown here is derived from an EMBL/GenBank/DDBJ whole genome shotgun (WGS) entry which is preliminary data.</text>
</comment>
<keyword evidence="5 7" id="KW-0234">DNA repair</keyword>
<dbReference type="InterPro" id="IPR022572">
    <property type="entry name" value="DNA_rep/recomb_RecO_N"/>
</dbReference>
<gene>
    <name evidence="7" type="primary">recO</name>
    <name evidence="9" type="ORF">EDC39_114102</name>
</gene>
<dbReference type="RefSeq" id="WP_148896867.1">
    <property type="nucleotide sequence ID" value="NZ_VNIB01000014.1"/>
</dbReference>
<evidence type="ECO:0000313" key="9">
    <source>
        <dbReference type="EMBL" id="TYO96395.1"/>
    </source>
</evidence>
<dbReference type="PANTHER" id="PTHR33991:SF1">
    <property type="entry name" value="DNA REPAIR PROTEIN RECO"/>
    <property type="match status" value="1"/>
</dbReference>
<evidence type="ECO:0000256" key="6">
    <source>
        <dbReference type="ARBA" id="ARBA00033409"/>
    </source>
</evidence>
<dbReference type="GO" id="GO:0043590">
    <property type="term" value="C:bacterial nucleoid"/>
    <property type="evidence" value="ECO:0007669"/>
    <property type="project" value="TreeGrafter"/>
</dbReference>
<dbReference type="SUPFAM" id="SSF50249">
    <property type="entry name" value="Nucleic acid-binding proteins"/>
    <property type="match status" value="1"/>
</dbReference>
<accession>A0A5D3WI43</accession>
<evidence type="ECO:0000256" key="1">
    <source>
        <dbReference type="ARBA" id="ARBA00007452"/>
    </source>
</evidence>
<keyword evidence="4 7" id="KW-0233">DNA recombination</keyword>
<dbReference type="EMBL" id="VNIB01000014">
    <property type="protein sequence ID" value="TYO96395.1"/>
    <property type="molecule type" value="Genomic_DNA"/>
</dbReference>
<dbReference type="Proteomes" id="UP000324159">
    <property type="component" value="Unassembled WGS sequence"/>
</dbReference>
<evidence type="ECO:0000313" key="10">
    <source>
        <dbReference type="Proteomes" id="UP000324159"/>
    </source>
</evidence>